<feature type="signal peptide" evidence="3">
    <location>
        <begin position="1"/>
        <end position="17"/>
    </location>
</feature>
<feature type="chain" id="PRO_5045440076" description="Mid2 domain-containing protein" evidence="3">
    <location>
        <begin position="18"/>
        <end position="286"/>
    </location>
</feature>
<proteinExistence type="predicted"/>
<evidence type="ECO:0000256" key="1">
    <source>
        <dbReference type="SAM" id="MobiDB-lite"/>
    </source>
</evidence>
<evidence type="ECO:0000313" key="4">
    <source>
        <dbReference type="EMBL" id="KAL2054697.1"/>
    </source>
</evidence>
<keyword evidence="2" id="KW-1133">Transmembrane helix</keyword>
<dbReference type="EMBL" id="JBHFEH010000014">
    <property type="protein sequence ID" value="KAL2054697.1"/>
    <property type="molecule type" value="Genomic_DNA"/>
</dbReference>
<evidence type="ECO:0000256" key="2">
    <source>
        <dbReference type="SAM" id="Phobius"/>
    </source>
</evidence>
<organism evidence="4 5">
    <name type="scientific">Lepraria finkii</name>
    <dbReference type="NCBI Taxonomy" id="1340010"/>
    <lineage>
        <taxon>Eukaryota</taxon>
        <taxon>Fungi</taxon>
        <taxon>Dikarya</taxon>
        <taxon>Ascomycota</taxon>
        <taxon>Pezizomycotina</taxon>
        <taxon>Lecanoromycetes</taxon>
        <taxon>OSLEUM clade</taxon>
        <taxon>Lecanoromycetidae</taxon>
        <taxon>Lecanorales</taxon>
        <taxon>Lecanorineae</taxon>
        <taxon>Stereocaulaceae</taxon>
        <taxon>Lepraria</taxon>
    </lineage>
</organism>
<keyword evidence="3" id="KW-0732">Signal</keyword>
<dbReference type="Proteomes" id="UP001590951">
    <property type="component" value="Unassembled WGS sequence"/>
</dbReference>
<feature type="region of interest" description="Disordered" evidence="1">
    <location>
        <begin position="163"/>
        <end position="187"/>
    </location>
</feature>
<feature type="compositionally biased region" description="Basic and acidic residues" evidence="1">
    <location>
        <begin position="261"/>
        <end position="286"/>
    </location>
</feature>
<keyword evidence="2" id="KW-0472">Membrane</keyword>
<evidence type="ECO:0000256" key="3">
    <source>
        <dbReference type="SAM" id="SignalP"/>
    </source>
</evidence>
<feature type="transmembrane region" description="Helical" evidence="2">
    <location>
        <begin position="192"/>
        <end position="214"/>
    </location>
</feature>
<reference evidence="4 5" key="1">
    <citation type="submission" date="2024-09" db="EMBL/GenBank/DDBJ databases">
        <title>Rethinking Asexuality: The Enigmatic Case of Functional Sexual Genes in Lepraria (Stereocaulaceae).</title>
        <authorList>
            <person name="Doellman M."/>
            <person name="Sun Y."/>
            <person name="Barcenas-Pena A."/>
            <person name="Lumbsch H.T."/>
            <person name="Grewe F."/>
        </authorList>
    </citation>
    <scope>NUCLEOTIDE SEQUENCE [LARGE SCALE GENOMIC DNA]</scope>
    <source>
        <strain evidence="4 5">Grewe 0041</strain>
    </source>
</reference>
<feature type="compositionally biased region" description="Low complexity" evidence="1">
    <location>
        <begin position="221"/>
        <end position="230"/>
    </location>
</feature>
<keyword evidence="2" id="KW-0812">Transmembrane</keyword>
<protein>
    <recommendedName>
        <fullName evidence="6">Mid2 domain-containing protein</fullName>
    </recommendedName>
</protein>
<evidence type="ECO:0000313" key="5">
    <source>
        <dbReference type="Proteomes" id="UP001590951"/>
    </source>
</evidence>
<sequence>MTAMWVASLCAIVLSLARVNVGDNSDNLFIFPTAPGPNNNFVADLSWTLGSTQDIQWSTNFDSYYIALFQQINDPASGIQLRTIYSVDSGGDGQQSCNWQVQTYDSNLSSSPVYFLWLNPGDPQGFTSHYFNITTQAQSSSSSSSSTAFTSLTSLMTSMIASSTLSTPPQRSSETAPASPSSASSSTETVKVSLGVGLGIGIPLVLIAGVWIGINSVKQRQSSSRGMSSGVPLSRFPNMENPPDSYAPPNEPIYYANQIHETPERDNECHEAPGERPLIELGSREA</sequence>
<gene>
    <name evidence="4" type="ORF">ABVK25_005001</name>
</gene>
<accession>A0ABR4BA11</accession>
<evidence type="ECO:0008006" key="6">
    <source>
        <dbReference type="Google" id="ProtNLM"/>
    </source>
</evidence>
<comment type="caution">
    <text evidence="4">The sequence shown here is derived from an EMBL/GenBank/DDBJ whole genome shotgun (WGS) entry which is preliminary data.</text>
</comment>
<keyword evidence="5" id="KW-1185">Reference proteome</keyword>
<name>A0ABR4BA11_9LECA</name>
<feature type="region of interest" description="Disordered" evidence="1">
    <location>
        <begin position="221"/>
        <end position="286"/>
    </location>
</feature>